<name>A0A644YDV8_9ZZZZ</name>
<evidence type="ECO:0000256" key="1">
    <source>
        <dbReference type="SAM" id="MobiDB-lite"/>
    </source>
</evidence>
<accession>A0A644YDV8</accession>
<dbReference type="EMBL" id="VSSQ01004837">
    <property type="protein sequence ID" value="MPM26832.1"/>
    <property type="molecule type" value="Genomic_DNA"/>
</dbReference>
<feature type="region of interest" description="Disordered" evidence="1">
    <location>
        <begin position="66"/>
        <end position="90"/>
    </location>
</feature>
<proteinExistence type="predicted"/>
<reference evidence="2" key="1">
    <citation type="submission" date="2019-08" db="EMBL/GenBank/DDBJ databases">
        <authorList>
            <person name="Kucharzyk K."/>
            <person name="Murdoch R.W."/>
            <person name="Higgins S."/>
            <person name="Loffler F."/>
        </authorList>
    </citation>
    <scope>NUCLEOTIDE SEQUENCE</scope>
</reference>
<evidence type="ECO:0000313" key="2">
    <source>
        <dbReference type="EMBL" id="MPM26832.1"/>
    </source>
</evidence>
<comment type="caution">
    <text evidence="2">The sequence shown here is derived from an EMBL/GenBank/DDBJ whole genome shotgun (WGS) entry which is preliminary data.</text>
</comment>
<sequence>MAITSNDEPWLVCSPSLSIASVKMFDHMMELKSPIPIIAHMASSPELNTEVSNNVITKRQKIPSVRAGLERPSMNAPKLTAMRTRNQSTR</sequence>
<protein>
    <submittedName>
        <fullName evidence="2">Uncharacterized protein</fullName>
    </submittedName>
</protein>
<organism evidence="2">
    <name type="scientific">bioreactor metagenome</name>
    <dbReference type="NCBI Taxonomy" id="1076179"/>
    <lineage>
        <taxon>unclassified sequences</taxon>
        <taxon>metagenomes</taxon>
        <taxon>ecological metagenomes</taxon>
    </lineage>
</organism>
<gene>
    <name evidence="2" type="ORF">SDC9_73337</name>
</gene>
<dbReference type="AlphaFoldDB" id="A0A644YDV8"/>